<gene>
    <name evidence="1" type="ORF">LSAT_V11C800441960</name>
</gene>
<organism evidence="1 2">
    <name type="scientific">Lactuca sativa</name>
    <name type="common">Garden lettuce</name>
    <dbReference type="NCBI Taxonomy" id="4236"/>
    <lineage>
        <taxon>Eukaryota</taxon>
        <taxon>Viridiplantae</taxon>
        <taxon>Streptophyta</taxon>
        <taxon>Embryophyta</taxon>
        <taxon>Tracheophyta</taxon>
        <taxon>Spermatophyta</taxon>
        <taxon>Magnoliopsida</taxon>
        <taxon>eudicotyledons</taxon>
        <taxon>Gunneridae</taxon>
        <taxon>Pentapetalae</taxon>
        <taxon>asterids</taxon>
        <taxon>campanulids</taxon>
        <taxon>Asterales</taxon>
        <taxon>Asteraceae</taxon>
        <taxon>Cichorioideae</taxon>
        <taxon>Cichorieae</taxon>
        <taxon>Lactucinae</taxon>
        <taxon>Lactuca</taxon>
    </lineage>
</organism>
<dbReference type="AlphaFoldDB" id="A0A9R1UVI1"/>
<protein>
    <submittedName>
        <fullName evidence="1">Uncharacterized protein</fullName>
    </submittedName>
</protein>
<dbReference type="PANTHER" id="PTHR45687">
    <property type="entry name" value="AQUAPORIN OR AQUAGLYCEROPORIN RELATED"/>
    <property type="match status" value="1"/>
</dbReference>
<dbReference type="InterPro" id="IPR034294">
    <property type="entry name" value="Aquaporin_transptr"/>
</dbReference>
<evidence type="ECO:0000313" key="2">
    <source>
        <dbReference type="Proteomes" id="UP000235145"/>
    </source>
</evidence>
<accession>A0A9R1UVI1</accession>
<keyword evidence="2" id="KW-1185">Reference proteome</keyword>
<comment type="caution">
    <text evidence="1">The sequence shown here is derived from an EMBL/GenBank/DDBJ whole genome shotgun (WGS) entry which is preliminary data.</text>
</comment>
<proteinExistence type="predicted"/>
<evidence type="ECO:0000313" key="1">
    <source>
        <dbReference type="EMBL" id="KAJ0194338.1"/>
    </source>
</evidence>
<reference evidence="1 2" key="1">
    <citation type="journal article" date="2017" name="Nat. Commun.">
        <title>Genome assembly with in vitro proximity ligation data and whole-genome triplication in lettuce.</title>
        <authorList>
            <person name="Reyes-Chin-Wo S."/>
            <person name="Wang Z."/>
            <person name="Yang X."/>
            <person name="Kozik A."/>
            <person name="Arikit S."/>
            <person name="Song C."/>
            <person name="Xia L."/>
            <person name="Froenicke L."/>
            <person name="Lavelle D.O."/>
            <person name="Truco M.J."/>
            <person name="Xia R."/>
            <person name="Zhu S."/>
            <person name="Xu C."/>
            <person name="Xu H."/>
            <person name="Xu X."/>
            <person name="Cox K."/>
            <person name="Korf I."/>
            <person name="Meyers B.C."/>
            <person name="Michelmore R.W."/>
        </authorList>
    </citation>
    <scope>NUCLEOTIDE SEQUENCE [LARGE SCALE GENOMIC DNA]</scope>
    <source>
        <strain evidence="2">cv. Salinas</strain>
        <tissue evidence="1">Seedlings</tissue>
    </source>
</reference>
<name>A0A9R1UVI1_LACSA</name>
<dbReference type="EMBL" id="NBSK02000008">
    <property type="protein sequence ID" value="KAJ0194338.1"/>
    <property type="molecule type" value="Genomic_DNA"/>
</dbReference>
<dbReference type="Proteomes" id="UP000235145">
    <property type="component" value="Unassembled WGS sequence"/>
</dbReference>
<sequence>MLTVMGVVKSPTKHGIMGIQGITWAFDVCFIFKYEDINPTVTFGLILARKLLSTKHLGAICDFGVVKGLKFKMLGSGVTLVTHCYTKGDGLSFEIVGNFCLHTLSSLQLMLKEVKTPPMSLYWRN</sequence>